<sequence length="303" mass="32860">MGGPEQLLASLGGSAAASDMRRYFSQRQLERAVLGGGVVRPRNGVYALASLDEAHRVALECRGVLFARSAALAHGLGVLERPRAVDVAVRRGTKIRAHPQANIVTRLLPEEDLVRVGVVTATSPVRTVLDCAAQLEFAEGLAVADSALRCGLVTGSQLTSAAEAWIGRNKRALRRVLAHMDGRAANPFESGLRAACLEAGVALEPQLRISTRGGTFVVDLGSALYRVTAEADSFEWHGGREALHRDCTRYNELVRDQWTVLRFSWEHVMFDRAWVGQVVADVIRGSKRHNSRGRNAKTVHSAA</sequence>
<evidence type="ECO:0000313" key="1">
    <source>
        <dbReference type="EMBL" id="MEA5453361.1"/>
    </source>
</evidence>
<dbReference type="Proteomes" id="UP001304769">
    <property type="component" value="Unassembled WGS sequence"/>
</dbReference>
<accession>A0ABU5T129</accession>
<dbReference type="SUPFAM" id="SSF52980">
    <property type="entry name" value="Restriction endonuclease-like"/>
    <property type="match status" value="1"/>
</dbReference>
<evidence type="ECO:0000313" key="2">
    <source>
        <dbReference type="Proteomes" id="UP001304769"/>
    </source>
</evidence>
<keyword evidence="2" id="KW-1185">Reference proteome</keyword>
<dbReference type="RefSeq" id="WP_323277128.1">
    <property type="nucleotide sequence ID" value="NZ_JAYGGQ010000001.1"/>
</dbReference>
<comment type="caution">
    <text evidence="1">The sequence shown here is derived from an EMBL/GenBank/DDBJ whole genome shotgun (WGS) entry which is preliminary data.</text>
</comment>
<organism evidence="1 2">
    <name type="scientific">Sinomonas terricola</name>
    <dbReference type="NCBI Taxonomy" id="3110330"/>
    <lineage>
        <taxon>Bacteria</taxon>
        <taxon>Bacillati</taxon>
        <taxon>Actinomycetota</taxon>
        <taxon>Actinomycetes</taxon>
        <taxon>Micrococcales</taxon>
        <taxon>Micrococcaceae</taxon>
        <taxon>Sinomonas</taxon>
    </lineage>
</organism>
<reference evidence="1 2" key="1">
    <citation type="submission" date="2023-12" db="EMBL/GenBank/DDBJ databases">
        <title>Sinomonas terricola sp. nov, isolated from litchi orchard soil in Guangdong, PR China.</title>
        <authorList>
            <person name="Jiaxin W."/>
            <person name="Yang Z."/>
            <person name="Honghui Z."/>
        </authorList>
    </citation>
    <scope>NUCLEOTIDE SEQUENCE [LARGE SCALE GENOMIC DNA]</scope>
    <source>
        <strain evidence="1 2">JGH33</strain>
    </source>
</reference>
<dbReference type="EMBL" id="JAYGGQ010000001">
    <property type="protein sequence ID" value="MEA5453361.1"/>
    <property type="molecule type" value="Genomic_DNA"/>
</dbReference>
<evidence type="ECO:0008006" key="3">
    <source>
        <dbReference type="Google" id="ProtNLM"/>
    </source>
</evidence>
<dbReference type="InterPro" id="IPR011335">
    <property type="entry name" value="Restrct_endonuc-II-like"/>
</dbReference>
<proteinExistence type="predicted"/>
<gene>
    <name evidence="1" type="ORF">SPF06_01375</name>
</gene>
<protein>
    <recommendedName>
        <fullName evidence="3">DUF559 domain-containing protein</fullName>
    </recommendedName>
</protein>
<name>A0ABU5T129_9MICC</name>